<evidence type="ECO:0008006" key="5">
    <source>
        <dbReference type="Google" id="ProtNLM"/>
    </source>
</evidence>
<protein>
    <recommendedName>
        <fullName evidence="5">Lipoprotein</fullName>
    </recommendedName>
</protein>
<gene>
    <name evidence="3" type="ORF">ACFPZJ_24155</name>
</gene>
<feature type="chain" id="PRO_5047343258" description="Lipoprotein" evidence="2">
    <location>
        <begin position="26"/>
        <end position="138"/>
    </location>
</feature>
<feature type="signal peptide" evidence="2">
    <location>
        <begin position="1"/>
        <end position="25"/>
    </location>
</feature>
<proteinExistence type="predicted"/>
<feature type="compositionally biased region" description="Low complexity" evidence="1">
    <location>
        <begin position="27"/>
        <end position="55"/>
    </location>
</feature>
<keyword evidence="2" id="KW-0732">Signal</keyword>
<feature type="region of interest" description="Disordered" evidence="1">
    <location>
        <begin position="27"/>
        <end position="56"/>
    </location>
</feature>
<evidence type="ECO:0000313" key="3">
    <source>
        <dbReference type="EMBL" id="MFC5636837.1"/>
    </source>
</evidence>
<feature type="compositionally biased region" description="Basic and acidic residues" evidence="1">
    <location>
        <begin position="109"/>
        <end position="128"/>
    </location>
</feature>
<dbReference type="RefSeq" id="WP_381025280.1">
    <property type="nucleotide sequence ID" value="NZ_JBHSNY010000008.1"/>
</dbReference>
<reference evidence="4" key="1">
    <citation type="journal article" date="2019" name="Int. J. Syst. Evol. Microbiol.">
        <title>The Global Catalogue of Microorganisms (GCM) 10K type strain sequencing project: providing services to taxonomists for standard genome sequencing and annotation.</title>
        <authorList>
            <consortium name="The Broad Institute Genomics Platform"/>
            <consortium name="The Broad Institute Genome Sequencing Center for Infectious Disease"/>
            <person name="Wu L."/>
            <person name="Ma J."/>
        </authorList>
    </citation>
    <scope>NUCLEOTIDE SEQUENCE [LARGE SCALE GENOMIC DNA]</scope>
    <source>
        <strain evidence="4">CGMCC 4.7248</strain>
    </source>
</reference>
<organism evidence="3 4">
    <name type="scientific">Streptomyces bullii</name>
    <dbReference type="NCBI Taxonomy" id="349910"/>
    <lineage>
        <taxon>Bacteria</taxon>
        <taxon>Bacillati</taxon>
        <taxon>Actinomycetota</taxon>
        <taxon>Actinomycetes</taxon>
        <taxon>Kitasatosporales</taxon>
        <taxon>Streptomycetaceae</taxon>
        <taxon>Streptomyces</taxon>
    </lineage>
</organism>
<feature type="region of interest" description="Disordered" evidence="1">
    <location>
        <begin position="106"/>
        <end position="138"/>
    </location>
</feature>
<comment type="caution">
    <text evidence="3">The sequence shown here is derived from an EMBL/GenBank/DDBJ whole genome shotgun (WGS) entry which is preliminary data.</text>
</comment>
<evidence type="ECO:0000256" key="1">
    <source>
        <dbReference type="SAM" id="MobiDB-lite"/>
    </source>
</evidence>
<dbReference type="Proteomes" id="UP001596154">
    <property type="component" value="Unassembled WGS sequence"/>
</dbReference>
<accession>A0ABW0UTF0</accession>
<keyword evidence="4" id="KW-1185">Reference proteome</keyword>
<name>A0ABW0UTF0_9ACTN</name>
<evidence type="ECO:0000256" key="2">
    <source>
        <dbReference type="SAM" id="SignalP"/>
    </source>
</evidence>
<evidence type="ECO:0000313" key="4">
    <source>
        <dbReference type="Proteomes" id="UP001596154"/>
    </source>
</evidence>
<dbReference type="EMBL" id="JBHSNY010000008">
    <property type="protein sequence ID" value="MFC5636837.1"/>
    <property type="molecule type" value="Genomic_DNA"/>
</dbReference>
<sequence length="138" mass="14768">MARGGALRSRAPLGLVLLLAGPVTGCGPSDTAQDTAAPPATSSPASAPEPRTTSPEDLCVRVVADWARRSLESGTYGDYQSMGLSNRQYEILREVLDAARAERKRRGARAVDESIGREARQRCADRYRAGAPSKGPWQ</sequence>